<dbReference type="GO" id="GO:0035695">
    <property type="term" value="P:mitophagy by internal vacuole formation"/>
    <property type="evidence" value="ECO:0007669"/>
    <property type="project" value="TreeGrafter"/>
</dbReference>
<organism evidence="2 3">
    <name type="scientific">Paralvinella palmiformis</name>
    <dbReference type="NCBI Taxonomy" id="53620"/>
    <lineage>
        <taxon>Eukaryota</taxon>
        <taxon>Metazoa</taxon>
        <taxon>Spiralia</taxon>
        <taxon>Lophotrochozoa</taxon>
        <taxon>Annelida</taxon>
        <taxon>Polychaeta</taxon>
        <taxon>Sedentaria</taxon>
        <taxon>Canalipalpata</taxon>
        <taxon>Terebellida</taxon>
        <taxon>Terebelliformia</taxon>
        <taxon>Alvinellidae</taxon>
        <taxon>Paralvinella</taxon>
    </lineage>
</organism>
<dbReference type="EMBL" id="JAODUP010000916">
    <property type="protein sequence ID" value="KAK2142760.1"/>
    <property type="molecule type" value="Genomic_DNA"/>
</dbReference>
<dbReference type="PANTHER" id="PTHR21771:SF1">
    <property type="entry name" value="MITOCHONDRIA-EATING PROTEIN"/>
    <property type="match status" value="1"/>
</dbReference>
<feature type="compositionally biased region" description="Low complexity" evidence="1">
    <location>
        <begin position="176"/>
        <end position="188"/>
    </location>
</feature>
<dbReference type="PANTHER" id="PTHR21771">
    <property type="entry name" value="MITOCHONDRIA-EATING PROTEIN-RELATED"/>
    <property type="match status" value="1"/>
</dbReference>
<feature type="region of interest" description="Disordered" evidence="1">
    <location>
        <begin position="149"/>
        <end position="190"/>
    </location>
</feature>
<evidence type="ECO:0000256" key="1">
    <source>
        <dbReference type="SAM" id="MobiDB-lite"/>
    </source>
</evidence>
<reference evidence="2" key="1">
    <citation type="journal article" date="2023" name="Mol. Biol. Evol.">
        <title>Third-Generation Sequencing Reveals the Adaptive Role of the Epigenome in Three Deep-Sea Polychaetes.</title>
        <authorList>
            <person name="Perez M."/>
            <person name="Aroh O."/>
            <person name="Sun Y."/>
            <person name="Lan Y."/>
            <person name="Juniper S.K."/>
            <person name="Young C.R."/>
            <person name="Angers B."/>
            <person name="Qian P.Y."/>
        </authorList>
    </citation>
    <scope>NUCLEOTIDE SEQUENCE</scope>
    <source>
        <strain evidence="2">P08H-3</strain>
    </source>
</reference>
<gene>
    <name evidence="2" type="ORF">LSH36_916g00038</name>
</gene>
<evidence type="ECO:0000313" key="3">
    <source>
        <dbReference type="Proteomes" id="UP001208570"/>
    </source>
</evidence>
<feature type="compositionally biased region" description="Polar residues" evidence="1">
    <location>
        <begin position="86"/>
        <end position="105"/>
    </location>
</feature>
<dbReference type="GO" id="GO:0035694">
    <property type="term" value="P:mitochondrial protein catabolic process"/>
    <property type="evidence" value="ECO:0007669"/>
    <property type="project" value="InterPro"/>
</dbReference>
<dbReference type="Proteomes" id="UP001208570">
    <property type="component" value="Unassembled WGS sequence"/>
</dbReference>
<comment type="caution">
    <text evidence="2">The sequence shown here is derived from an EMBL/GenBank/DDBJ whole genome shotgun (WGS) entry which is preliminary data.</text>
</comment>
<dbReference type="InterPro" id="IPR026169">
    <property type="entry name" value="MIEAP"/>
</dbReference>
<dbReference type="GO" id="GO:0005741">
    <property type="term" value="C:mitochondrial outer membrane"/>
    <property type="evidence" value="ECO:0007669"/>
    <property type="project" value="InterPro"/>
</dbReference>
<protein>
    <submittedName>
        <fullName evidence="2">Uncharacterized protein</fullName>
    </submittedName>
</protein>
<sequence>MEASDESEWFTPRPNRCLYTPPGITPSSRGTPADEGQTVKLTVCDRGRRRVNSSSQRTQSSADGHRSSSKSDSFTSDHPVEESHSSSRNGLLTESSRDSLSGPQAQSTFQEYFEDDDPFGDENYYSSEFKTVAIPSGSRDRFPIGQKLSASITNPTSQVDHRNQVNGEVGKKRSKSSSLSKQNSMSRSVTGFSLQPEDIACDDAGYLHRSNTSLNKSTGHAQVAALSRGTDVQINPEDKSLRNLNFNISFNVQDASPDLIHQRLVLLLDNDKFEEAAILVQRIPSDILRDVISGISFSDFIGSVPESLCLLHSLYVRLHDDNKQHILLPKTLLSRLVEWLASDEDCNIVHGELGSQSRFLPHIQRLLQFIGHEYPELIVELCQRERRLAHCLEDLGSHCLLDHGDIPVSLYETLKSELIQTVHNIKAATQRIDDINNVRHQRLIHMSHADVERRLIQNKCLLDLVKPSIHNKSLTSLLHELETRIEADKRVIVLLSELNKELRGGVPPSAMLAPVFQKLHSSCKYLHGVAEEVCKGQPWMGDAEKFITVDVSGRCYHGGGKCYHEGVKCYHEGVKCYHGDVSVVVEVLMLSWRSDDITLMYYDDDGDDRKRGTLVTSSFVSCHDVSVFDHKPSERTLDVADDVWTSSVTKNLGSDIKETQLADPSLDHSLDNSRSDSASNHVTDCCHLTEILDSMLADCSAKELDQVTDLDHQVATGAEEGLLVARTRANASVLDQLNMLVLPPGGDVVSDVSSTAASAVEGKGGFMGRI</sequence>
<feature type="compositionally biased region" description="Polar residues" evidence="1">
    <location>
        <begin position="52"/>
        <end position="62"/>
    </location>
</feature>
<proteinExistence type="predicted"/>
<dbReference type="AlphaFoldDB" id="A0AAD9IZ54"/>
<evidence type="ECO:0000313" key="2">
    <source>
        <dbReference type="EMBL" id="KAK2142760.1"/>
    </source>
</evidence>
<keyword evidence="3" id="KW-1185">Reference proteome</keyword>
<feature type="region of interest" description="Disordered" evidence="1">
    <location>
        <begin position="1"/>
        <end position="105"/>
    </location>
</feature>
<accession>A0AAD9IZ54</accession>
<name>A0AAD9IZ54_9ANNE</name>
<feature type="compositionally biased region" description="Polar residues" evidence="1">
    <location>
        <begin position="149"/>
        <end position="158"/>
    </location>
</feature>